<dbReference type="PANTHER" id="PTHR44259:SF37">
    <property type="entry name" value="DUF1618 DOMAIN-CONTAINING PROTEIN"/>
    <property type="match status" value="1"/>
</dbReference>
<dbReference type="PANTHER" id="PTHR44259">
    <property type="entry name" value="OS07G0183000 PROTEIN-RELATED"/>
    <property type="match status" value="1"/>
</dbReference>
<dbReference type="InterPro" id="IPR050942">
    <property type="entry name" value="F-box_BR-signaling"/>
</dbReference>
<proteinExistence type="predicted"/>
<feature type="domain" description="KIB1-4 beta-propeller" evidence="1">
    <location>
        <begin position="88"/>
        <end position="410"/>
    </location>
</feature>
<reference evidence="3" key="1">
    <citation type="journal article" date="2024" name="IScience">
        <title>Strigolactones Initiate the Formation of Haustorium-like Structures in Castilleja.</title>
        <authorList>
            <person name="Buerger M."/>
            <person name="Peterson D."/>
            <person name="Chory J."/>
        </authorList>
    </citation>
    <scope>NUCLEOTIDE SEQUENCE [LARGE SCALE GENOMIC DNA]</scope>
</reference>
<protein>
    <recommendedName>
        <fullName evidence="1">KIB1-4 beta-propeller domain-containing protein</fullName>
    </recommendedName>
</protein>
<sequence>MNKPAKEVKIRAEIAATEMSSPSFLFRSISHRFAGSSKYLISKPATSFKSFSTLFHRQMSTAAAQSESPPWLMLPPSFEGGAMIHNFYSLTENKVITLTGSREKELSHVMSKPYHYRVLTGSSHGYLALFSRRTLDLFLYNPISRRHIKLPPIQNLPNSPKNVAKVILSCSPDEDYENCRAVMMYNCTHMLAVCCPGRSKEWTPFGRYPDGYDEIVYSSEYQLLFGLTNYDDRLETWDLRGPSSPRMIMSTPLYGDGYSELPHKKGPNYFFMPVEDRPCYFRLPVEHLVVADHYLLLVTRFIIESVAPDGSYVDCYDEDSKNCPHMTIDFDVHKFDPEKGIFTHVDSLGELALFIGLESDTVALPAGRFSGLKANSIYFTDTIGTGYWAVLNHRCDYAAPFGGHDNGIFNYEDKTISSCYYPCDVQSVQRILPSPMWFFPSSQI</sequence>
<evidence type="ECO:0000313" key="2">
    <source>
        <dbReference type="EMBL" id="KAL3624278.1"/>
    </source>
</evidence>
<gene>
    <name evidence="2" type="ORF">CASFOL_033094</name>
</gene>
<dbReference type="AlphaFoldDB" id="A0ABD3C3C0"/>
<dbReference type="Proteomes" id="UP001632038">
    <property type="component" value="Unassembled WGS sequence"/>
</dbReference>
<dbReference type="Pfam" id="PF03478">
    <property type="entry name" value="Beta-prop_KIB1-4"/>
    <property type="match status" value="1"/>
</dbReference>
<organism evidence="2 3">
    <name type="scientific">Castilleja foliolosa</name>
    <dbReference type="NCBI Taxonomy" id="1961234"/>
    <lineage>
        <taxon>Eukaryota</taxon>
        <taxon>Viridiplantae</taxon>
        <taxon>Streptophyta</taxon>
        <taxon>Embryophyta</taxon>
        <taxon>Tracheophyta</taxon>
        <taxon>Spermatophyta</taxon>
        <taxon>Magnoliopsida</taxon>
        <taxon>eudicotyledons</taxon>
        <taxon>Gunneridae</taxon>
        <taxon>Pentapetalae</taxon>
        <taxon>asterids</taxon>
        <taxon>lamiids</taxon>
        <taxon>Lamiales</taxon>
        <taxon>Orobanchaceae</taxon>
        <taxon>Pedicularideae</taxon>
        <taxon>Castillejinae</taxon>
        <taxon>Castilleja</taxon>
    </lineage>
</organism>
<comment type="caution">
    <text evidence="2">The sequence shown here is derived from an EMBL/GenBank/DDBJ whole genome shotgun (WGS) entry which is preliminary data.</text>
</comment>
<evidence type="ECO:0000259" key="1">
    <source>
        <dbReference type="Pfam" id="PF03478"/>
    </source>
</evidence>
<keyword evidence="3" id="KW-1185">Reference proteome</keyword>
<dbReference type="InterPro" id="IPR005174">
    <property type="entry name" value="KIB1-4_b-propeller"/>
</dbReference>
<name>A0ABD3C3C0_9LAMI</name>
<dbReference type="EMBL" id="JAVIJP010000054">
    <property type="protein sequence ID" value="KAL3624278.1"/>
    <property type="molecule type" value="Genomic_DNA"/>
</dbReference>
<evidence type="ECO:0000313" key="3">
    <source>
        <dbReference type="Proteomes" id="UP001632038"/>
    </source>
</evidence>
<accession>A0ABD3C3C0</accession>